<dbReference type="SMART" id="SM00703">
    <property type="entry name" value="NRF"/>
    <property type="match status" value="1"/>
</dbReference>
<feature type="transmembrane region" description="Helical" evidence="1">
    <location>
        <begin position="275"/>
        <end position="302"/>
    </location>
</feature>
<protein>
    <recommendedName>
        <fullName evidence="3">Nose resistant-to-fluoxetine protein N-terminal domain-containing protein</fullName>
    </recommendedName>
</protein>
<dbReference type="InterPro" id="IPR002656">
    <property type="entry name" value="Acyl_transf_3_dom"/>
</dbReference>
<reference evidence="4" key="1">
    <citation type="journal article" date="2024" name="Gigascience">
        <title>Chromosome-level genome of the poultry shaft louse Menopon gallinae provides insight into the host-switching and adaptive evolution of parasitic lice.</title>
        <authorList>
            <person name="Xu Y."/>
            <person name="Ma L."/>
            <person name="Liu S."/>
            <person name="Liang Y."/>
            <person name="Liu Q."/>
            <person name="He Z."/>
            <person name="Tian L."/>
            <person name="Duan Y."/>
            <person name="Cai W."/>
            <person name="Li H."/>
            <person name="Song F."/>
        </authorList>
    </citation>
    <scope>NUCLEOTIDE SEQUENCE</scope>
    <source>
        <strain evidence="4">Cailab_2023a</strain>
    </source>
</reference>
<dbReference type="EMBL" id="JARGDH010000002">
    <property type="protein sequence ID" value="KAL0275852.1"/>
    <property type="molecule type" value="Genomic_DNA"/>
</dbReference>
<feature type="transmembrane region" description="Helical" evidence="1">
    <location>
        <begin position="238"/>
        <end position="255"/>
    </location>
</feature>
<keyword evidence="2" id="KW-0732">Signal</keyword>
<evidence type="ECO:0000313" key="4">
    <source>
        <dbReference type="EMBL" id="KAL0275852.1"/>
    </source>
</evidence>
<comment type="caution">
    <text evidence="4">The sequence shown here is derived from an EMBL/GenBank/DDBJ whole genome shotgun (WGS) entry which is preliminary data.</text>
</comment>
<dbReference type="GO" id="GO:0016747">
    <property type="term" value="F:acyltransferase activity, transferring groups other than amino-acyl groups"/>
    <property type="evidence" value="ECO:0007669"/>
    <property type="project" value="InterPro"/>
</dbReference>
<feature type="domain" description="Nose resistant-to-fluoxetine protein N-terminal" evidence="3">
    <location>
        <begin position="42"/>
        <end position="169"/>
    </location>
</feature>
<feature type="chain" id="PRO_5043766545" description="Nose resistant-to-fluoxetine protein N-terminal domain-containing protein" evidence="2">
    <location>
        <begin position="22"/>
        <end position="656"/>
    </location>
</feature>
<dbReference type="InterPro" id="IPR052728">
    <property type="entry name" value="O2_lipid_transport_reg"/>
</dbReference>
<dbReference type="AlphaFoldDB" id="A0AAW2I0X8"/>
<evidence type="ECO:0000256" key="2">
    <source>
        <dbReference type="SAM" id="SignalP"/>
    </source>
</evidence>
<dbReference type="PANTHER" id="PTHR11161:SF0">
    <property type="entry name" value="O-ACYLTRANSFERASE LIKE PROTEIN"/>
    <property type="match status" value="1"/>
</dbReference>
<dbReference type="Pfam" id="PF01757">
    <property type="entry name" value="Acyl_transf_3"/>
    <property type="match status" value="1"/>
</dbReference>
<keyword evidence="1" id="KW-0472">Membrane</keyword>
<organism evidence="4">
    <name type="scientific">Menopon gallinae</name>
    <name type="common">poultry shaft louse</name>
    <dbReference type="NCBI Taxonomy" id="328185"/>
    <lineage>
        <taxon>Eukaryota</taxon>
        <taxon>Metazoa</taxon>
        <taxon>Ecdysozoa</taxon>
        <taxon>Arthropoda</taxon>
        <taxon>Hexapoda</taxon>
        <taxon>Insecta</taxon>
        <taxon>Pterygota</taxon>
        <taxon>Neoptera</taxon>
        <taxon>Paraneoptera</taxon>
        <taxon>Psocodea</taxon>
        <taxon>Troctomorpha</taxon>
        <taxon>Phthiraptera</taxon>
        <taxon>Amblycera</taxon>
        <taxon>Menoponidae</taxon>
        <taxon>Menopon</taxon>
    </lineage>
</organism>
<accession>A0AAW2I0X8</accession>
<dbReference type="InterPro" id="IPR006621">
    <property type="entry name" value="Nose-resist-to-fluoxetine_N"/>
</dbReference>
<keyword evidence="1" id="KW-1133">Transmembrane helix</keyword>
<feature type="transmembrane region" description="Helical" evidence="1">
    <location>
        <begin position="180"/>
        <end position="202"/>
    </location>
</feature>
<evidence type="ECO:0000259" key="3">
    <source>
        <dbReference type="SMART" id="SM00703"/>
    </source>
</evidence>
<feature type="transmembrane region" description="Helical" evidence="1">
    <location>
        <begin position="533"/>
        <end position="553"/>
    </location>
</feature>
<feature type="signal peptide" evidence="2">
    <location>
        <begin position="1"/>
        <end position="21"/>
    </location>
</feature>
<feature type="transmembrane region" description="Helical" evidence="1">
    <location>
        <begin position="490"/>
        <end position="513"/>
    </location>
</feature>
<gene>
    <name evidence="4" type="ORF">PYX00_003579</name>
</gene>
<feature type="transmembrane region" description="Helical" evidence="1">
    <location>
        <begin position="323"/>
        <end position="347"/>
    </location>
</feature>
<sequence>MRDTRGKLIVFLLALLPVVRGRGWNVWDHLGSDAVRDLLDRHPSCRRDLDAWRAGVEAKEMWALQMLDASTKLPPGLLTGNLIDYGNYDECIGAEARQPLVPQHCAASLDVPARRTEDNSSLNIPVVYRWSYCLPQSCPAELLQSVLSEVFETVPIEVNVTVLPEDCRSRSRHRYTVADVVGICVWSGAALLAAASTVYDVAVKAKKNPWLSSFSVYTNLGRLLNTDVAPDTLLPLNGLRFLSIAWIILGHRYYFTTLSAVMNLLEVPEEFEKVYFQIFVGGVLAVDTFFLLSGLLNAYLLLKFLDKSKFQPWTFYIHRYLRTTPALAAVVLMYASWFVLLGTGPAWDRMTSYSKKLCQEYWWPTLLYINNYYNPVNQCAGQSWYLAVDMQLYWLSPLVILPIWKWPGITKFYLGLLLAISTVGQFVVAYVYKFRMPFSISLDMSENTRVVEMLYVPTHTRATPYIIGIMVGVYLDGVRNRPEKPKWPKMMVILGWLLCTATCLSVLFGNYPFFRSPENHPYNRIESSFYISFHRIGWGAGISWIILSCLFGYGGAVNSILSWKLFIPLSRLTYCIFLCHMAIQQYQLGTSRTAGYYQMFDEIHRYFGDLVFAIGAATVLSLLFESPATVLEKLLLKRGRKPKSLESYTNKAFQET</sequence>
<feature type="transmembrane region" description="Helical" evidence="1">
    <location>
        <begin position="411"/>
        <end position="432"/>
    </location>
</feature>
<keyword evidence="1" id="KW-0812">Transmembrane</keyword>
<feature type="transmembrane region" description="Helical" evidence="1">
    <location>
        <begin position="603"/>
        <end position="624"/>
    </location>
</feature>
<name>A0AAW2I0X8_9NEOP</name>
<dbReference type="PANTHER" id="PTHR11161">
    <property type="entry name" value="O-ACYLTRANSFERASE"/>
    <property type="match status" value="1"/>
</dbReference>
<proteinExistence type="predicted"/>
<dbReference type="Pfam" id="PF20146">
    <property type="entry name" value="NRF"/>
    <property type="match status" value="1"/>
</dbReference>
<evidence type="ECO:0000256" key="1">
    <source>
        <dbReference type="SAM" id="Phobius"/>
    </source>
</evidence>